<reference evidence="2" key="1">
    <citation type="journal article" date="2019" name="Nat. Commun.">
        <title>The genome of broomcorn millet.</title>
        <authorList>
            <person name="Zou C."/>
            <person name="Miki D."/>
            <person name="Li D."/>
            <person name="Tang Q."/>
            <person name="Xiao L."/>
            <person name="Rajput S."/>
            <person name="Deng P."/>
            <person name="Jia W."/>
            <person name="Huang R."/>
            <person name="Zhang M."/>
            <person name="Sun Y."/>
            <person name="Hu J."/>
            <person name="Fu X."/>
            <person name="Schnable P.S."/>
            <person name="Li F."/>
            <person name="Zhang H."/>
            <person name="Feng B."/>
            <person name="Zhu X."/>
            <person name="Liu R."/>
            <person name="Schnable J.C."/>
            <person name="Zhu J.-K."/>
            <person name="Zhang H."/>
        </authorList>
    </citation>
    <scope>NUCLEOTIDE SEQUENCE [LARGE SCALE GENOMIC DNA]</scope>
</reference>
<dbReference type="AlphaFoldDB" id="A0A3L6RSR3"/>
<dbReference type="OrthoDB" id="679204at2759"/>
<dbReference type="EMBL" id="PQIB02000007">
    <property type="protein sequence ID" value="RLN08789.1"/>
    <property type="molecule type" value="Genomic_DNA"/>
</dbReference>
<dbReference type="PANTHER" id="PTHR36478:SF18">
    <property type="entry name" value="LISH DOMAIN-CONTAINING PROTEIN"/>
    <property type="match status" value="1"/>
</dbReference>
<name>A0A3L6RSR3_PANMI</name>
<gene>
    <name evidence="1" type="ORF">C2845_PM11G27860</name>
</gene>
<protein>
    <submittedName>
        <fullName evidence="1">Uncharacterized protein</fullName>
    </submittedName>
</protein>
<keyword evidence="2" id="KW-1185">Reference proteome</keyword>
<organism evidence="1 2">
    <name type="scientific">Panicum miliaceum</name>
    <name type="common">Proso millet</name>
    <name type="synonym">Broomcorn millet</name>
    <dbReference type="NCBI Taxonomy" id="4540"/>
    <lineage>
        <taxon>Eukaryota</taxon>
        <taxon>Viridiplantae</taxon>
        <taxon>Streptophyta</taxon>
        <taxon>Embryophyta</taxon>
        <taxon>Tracheophyta</taxon>
        <taxon>Spermatophyta</taxon>
        <taxon>Magnoliopsida</taxon>
        <taxon>Liliopsida</taxon>
        <taxon>Poales</taxon>
        <taxon>Poaceae</taxon>
        <taxon>PACMAD clade</taxon>
        <taxon>Panicoideae</taxon>
        <taxon>Panicodae</taxon>
        <taxon>Paniceae</taxon>
        <taxon>Panicinae</taxon>
        <taxon>Panicum</taxon>
        <taxon>Panicum sect. Panicum</taxon>
    </lineage>
</organism>
<dbReference type="PANTHER" id="PTHR36478">
    <property type="entry name" value="OS04G0614237 PROTEIN-RELATED"/>
    <property type="match status" value="1"/>
</dbReference>
<dbReference type="Proteomes" id="UP000275267">
    <property type="component" value="Unassembled WGS sequence"/>
</dbReference>
<proteinExistence type="predicted"/>
<sequence length="338" mass="37691">MVGTTRCFRGDRPALAGLRLRRIDSFLRRHRLYDTAHELERQTGAFFDTAHFRRLLSAQRWADASSYAIGFVTAGHCSREANTLIVRVLILRVMADLAAGRVHAVDALFQRLYASLDAHPDGHHLRRILLSMRSDRAKASRLYHGIRPMAVEAILNLAAMCPELKAKARLPRCTVDPAYIMSLGPGTDYVSQRSRGYKVHNKNKVGHIPAYVLARSFMLKRAPSVSHDMNYPGVDVKFSNGAPSAPVLESMLATSPRPTKIASMSSAANAGMKHSRPCGTHFPGSFEQAFESRKSTERQQITEEFAEEAEADILVHCSPETRRPILFPSQVLQMDLVE</sequence>
<evidence type="ECO:0000313" key="2">
    <source>
        <dbReference type="Proteomes" id="UP000275267"/>
    </source>
</evidence>
<evidence type="ECO:0000313" key="1">
    <source>
        <dbReference type="EMBL" id="RLN08789.1"/>
    </source>
</evidence>
<accession>A0A3L6RSR3</accession>
<comment type="caution">
    <text evidence="1">The sequence shown here is derived from an EMBL/GenBank/DDBJ whole genome shotgun (WGS) entry which is preliminary data.</text>
</comment>